<evidence type="ECO:0000256" key="13">
    <source>
        <dbReference type="RuleBase" id="RU003694"/>
    </source>
</evidence>
<evidence type="ECO:0000256" key="3">
    <source>
        <dbReference type="ARBA" id="ARBA00012356"/>
    </source>
</evidence>
<evidence type="ECO:0000256" key="1">
    <source>
        <dbReference type="ARBA" id="ARBA00005194"/>
    </source>
</evidence>
<comment type="caution">
    <text evidence="15">The sequence shown here is derived from an EMBL/GenBank/DDBJ whole genome shotgun (WGS) entry which is preliminary data.</text>
</comment>
<comment type="catalytic activity">
    <reaction evidence="11">
        <text>a fatty acyl-[ACP] + malonyl-[ACP] + H(+) = a 3-oxoacyl-[ACP] + holo-[ACP] + CO2</text>
        <dbReference type="Rhea" id="RHEA:22836"/>
        <dbReference type="Rhea" id="RHEA-COMP:9623"/>
        <dbReference type="Rhea" id="RHEA-COMP:9685"/>
        <dbReference type="Rhea" id="RHEA-COMP:9916"/>
        <dbReference type="Rhea" id="RHEA-COMP:14125"/>
        <dbReference type="ChEBI" id="CHEBI:15378"/>
        <dbReference type="ChEBI" id="CHEBI:16526"/>
        <dbReference type="ChEBI" id="CHEBI:64479"/>
        <dbReference type="ChEBI" id="CHEBI:78449"/>
        <dbReference type="ChEBI" id="CHEBI:78776"/>
        <dbReference type="ChEBI" id="CHEBI:138651"/>
    </reaction>
</comment>
<evidence type="ECO:0000313" key="15">
    <source>
        <dbReference type="EMBL" id="KTD68064.1"/>
    </source>
</evidence>
<dbReference type="OrthoDB" id="9808669at2"/>
<name>A0A0W0ZG69_9GAMM</name>
<comment type="function">
    <text evidence="11">Involved in the type II fatty acid elongation cycle. Catalyzes the elongation of a wide range of acyl-ACP by the addition of two carbons from malonyl-ACP to an acyl acceptor. Can efficiently catalyze the conversion of palmitoleoyl-ACP (cis-hexadec-9-enoyl-ACP) to cis-vaccenoyl-ACP (cis-octadec-11-enoyl-ACP), an essential step in the thermal regulation of fatty acid composition.</text>
</comment>
<dbReference type="GO" id="GO:0004315">
    <property type="term" value="F:3-oxoacyl-[acyl-carrier-protein] synthase activity"/>
    <property type="evidence" value="ECO:0007669"/>
    <property type="project" value="UniProtKB-UniRule"/>
</dbReference>
<dbReference type="CDD" id="cd00834">
    <property type="entry name" value="KAS_I_II"/>
    <property type="match status" value="1"/>
</dbReference>
<keyword evidence="8" id="KW-0443">Lipid metabolism</keyword>
<reference evidence="15 16" key="1">
    <citation type="submission" date="2015-11" db="EMBL/GenBank/DDBJ databases">
        <title>Genomic analysis of 38 Legionella species identifies large and diverse effector repertoires.</title>
        <authorList>
            <person name="Burstein D."/>
            <person name="Amaro F."/>
            <person name="Zusman T."/>
            <person name="Lifshitz Z."/>
            <person name="Cohen O."/>
            <person name="Gilbert J.A."/>
            <person name="Pupko T."/>
            <person name="Shuman H.A."/>
            <person name="Segal G."/>
        </authorList>
    </citation>
    <scope>NUCLEOTIDE SEQUENCE [LARGE SCALE GENOMIC DNA]</scope>
    <source>
        <strain evidence="15 16">IMVS3376</strain>
    </source>
</reference>
<evidence type="ECO:0000256" key="6">
    <source>
        <dbReference type="ARBA" id="ARBA00022679"/>
    </source>
</evidence>
<evidence type="ECO:0000256" key="12">
    <source>
        <dbReference type="PIRSR" id="PIRSR000447-1"/>
    </source>
</evidence>
<evidence type="ECO:0000256" key="2">
    <source>
        <dbReference type="ARBA" id="ARBA00008467"/>
    </source>
</evidence>
<protein>
    <recommendedName>
        <fullName evidence="4 11">3-oxoacyl-[acyl-carrier-protein] synthase 2</fullName>
        <ecNumber evidence="3 11">2.3.1.179</ecNumber>
    </recommendedName>
</protein>
<dbReference type="AlphaFoldDB" id="A0A0W0ZG69"/>
<dbReference type="PROSITE" id="PS00606">
    <property type="entry name" value="KS3_1"/>
    <property type="match status" value="1"/>
</dbReference>
<dbReference type="InterPro" id="IPR016039">
    <property type="entry name" value="Thiolase-like"/>
</dbReference>
<dbReference type="InterPro" id="IPR014030">
    <property type="entry name" value="Ketoacyl_synth_N"/>
</dbReference>
<dbReference type="PROSITE" id="PS52004">
    <property type="entry name" value="KS3_2"/>
    <property type="match status" value="1"/>
</dbReference>
<dbReference type="PANTHER" id="PTHR11712">
    <property type="entry name" value="POLYKETIDE SYNTHASE-RELATED"/>
    <property type="match status" value="1"/>
</dbReference>
<dbReference type="EMBL" id="LNYY01000019">
    <property type="protein sequence ID" value="KTD68064.1"/>
    <property type="molecule type" value="Genomic_DNA"/>
</dbReference>
<dbReference type="STRING" id="947033.Lste_1222"/>
<dbReference type="UniPathway" id="UPA00094"/>
<dbReference type="PANTHER" id="PTHR11712:SF336">
    <property type="entry name" value="3-OXOACYL-[ACYL-CARRIER-PROTEIN] SYNTHASE, MITOCHONDRIAL"/>
    <property type="match status" value="1"/>
</dbReference>
<dbReference type="InterPro" id="IPR017568">
    <property type="entry name" value="3-oxoacyl-ACP_synth-2"/>
</dbReference>
<keyword evidence="7" id="KW-0276">Fatty acid metabolism</keyword>
<dbReference type="InterPro" id="IPR018201">
    <property type="entry name" value="Ketoacyl_synth_AS"/>
</dbReference>
<keyword evidence="9 11" id="KW-0275">Fatty acid biosynthesis</keyword>
<comment type="similarity">
    <text evidence="2 11 13">Belongs to the thiolase-like superfamily. Beta-ketoacyl-ACP synthases family.</text>
</comment>
<keyword evidence="6 11" id="KW-0808">Transferase</keyword>
<evidence type="ECO:0000256" key="10">
    <source>
        <dbReference type="ARBA" id="ARBA00023315"/>
    </source>
</evidence>
<accession>A0A0W0ZG69</accession>
<dbReference type="InterPro" id="IPR000794">
    <property type="entry name" value="Beta-ketoacyl_synthase"/>
</dbReference>
<dbReference type="PATRIC" id="fig|947033.5.peg.1304"/>
<feature type="active site" description="For beta-ketoacyl synthase activity" evidence="12">
    <location>
        <position position="164"/>
    </location>
</feature>
<keyword evidence="5 11" id="KW-0444">Lipid biosynthesis</keyword>
<dbReference type="Pfam" id="PF02801">
    <property type="entry name" value="Ketoacyl-synt_C"/>
    <property type="match status" value="1"/>
</dbReference>
<comment type="pathway">
    <text evidence="1 11">Lipid metabolism; fatty acid biosynthesis.</text>
</comment>
<dbReference type="InterPro" id="IPR020841">
    <property type="entry name" value="PKS_Beta-ketoAc_synthase_dom"/>
</dbReference>
<sequence>MNKRRVVITGMGMITPVGLNVEETWQNILAGVSGVVLADEFDANEYSTRIWAKVKNFNIENYVPLKDARKMDVFTQYGVAAADEAMLDSGLKIDANLSNRIGVAVGAGIGGIQTITNNQDKLVAGGPRKVSPFFIPAGIINMVAGQISIRHQLKGPNISVVTACTTGTHNIGLAGRMIAYGDADVMVCGGAEMTLTPLCLAGFSAVRSLSKRNDEPEKASRPFDKDRDGFVMGEGAGILILEEYEHAKARGAKIYAELVGFGMSGDAFHITAPDDDADGAARAMEAAIHDASIDPEQVDYINAHGTSTYLNDLNETKAIKRVFKQHAYDLAVSSTKSMTGHLLGAAGAVEAIFSVLALRDQIAPPTINLDNPDEGCDLNYVPYTPQKRAINYVLSNSLGFGGTNGSLLFKRI</sequence>
<dbReference type="NCBIfam" id="NF004970">
    <property type="entry name" value="PRK06333.1"/>
    <property type="match status" value="1"/>
</dbReference>
<evidence type="ECO:0000256" key="9">
    <source>
        <dbReference type="ARBA" id="ARBA00023160"/>
    </source>
</evidence>
<dbReference type="Pfam" id="PF00109">
    <property type="entry name" value="ketoacyl-synt"/>
    <property type="match status" value="1"/>
</dbReference>
<evidence type="ECO:0000256" key="5">
    <source>
        <dbReference type="ARBA" id="ARBA00022516"/>
    </source>
</evidence>
<dbReference type="RefSeq" id="WP_058510188.1">
    <property type="nucleotide sequence ID" value="NZ_DAIOMV010000001.1"/>
</dbReference>
<evidence type="ECO:0000256" key="7">
    <source>
        <dbReference type="ARBA" id="ARBA00022832"/>
    </source>
</evidence>
<dbReference type="Proteomes" id="UP000054926">
    <property type="component" value="Unassembled WGS sequence"/>
</dbReference>
<dbReference type="EC" id="2.3.1.179" evidence="3 11"/>
<dbReference type="FunFam" id="3.40.47.10:FF:000009">
    <property type="entry name" value="3-oxoacyl-[acyl-carrier-protein] synthase 2"/>
    <property type="match status" value="1"/>
</dbReference>
<dbReference type="NCBIfam" id="NF005589">
    <property type="entry name" value="PRK07314.1"/>
    <property type="match status" value="1"/>
</dbReference>
<gene>
    <name evidence="15" type="primary">fabF_2</name>
    <name evidence="15" type="ORF">Lste_1222</name>
</gene>
<evidence type="ECO:0000256" key="4">
    <source>
        <dbReference type="ARBA" id="ARBA00014657"/>
    </source>
</evidence>
<evidence type="ECO:0000259" key="14">
    <source>
        <dbReference type="PROSITE" id="PS52004"/>
    </source>
</evidence>
<dbReference type="PIRSF" id="PIRSF000447">
    <property type="entry name" value="KAS_II"/>
    <property type="match status" value="1"/>
</dbReference>
<keyword evidence="16" id="KW-1185">Reference proteome</keyword>
<dbReference type="InterPro" id="IPR014031">
    <property type="entry name" value="Ketoacyl_synth_C"/>
</dbReference>
<dbReference type="GO" id="GO:0006633">
    <property type="term" value="P:fatty acid biosynthetic process"/>
    <property type="evidence" value="ECO:0007669"/>
    <property type="project" value="UniProtKB-UniRule"/>
</dbReference>
<dbReference type="SMART" id="SM00825">
    <property type="entry name" value="PKS_KS"/>
    <property type="match status" value="1"/>
</dbReference>
<proteinExistence type="inferred from homology"/>
<evidence type="ECO:0000256" key="11">
    <source>
        <dbReference type="PIRNR" id="PIRNR000447"/>
    </source>
</evidence>
<dbReference type="NCBIfam" id="TIGR03150">
    <property type="entry name" value="fabF"/>
    <property type="match status" value="1"/>
</dbReference>
<keyword evidence="10 11" id="KW-0012">Acyltransferase</keyword>
<dbReference type="Gene3D" id="3.40.47.10">
    <property type="match status" value="1"/>
</dbReference>
<evidence type="ECO:0000313" key="16">
    <source>
        <dbReference type="Proteomes" id="UP000054926"/>
    </source>
</evidence>
<evidence type="ECO:0000256" key="8">
    <source>
        <dbReference type="ARBA" id="ARBA00023098"/>
    </source>
</evidence>
<organism evidence="15 16">
    <name type="scientific">Legionella steelei</name>
    <dbReference type="NCBI Taxonomy" id="947033"/>
    <lineage>
        <taxon>Bacteria</taxon>
        <taxon>Pseudomonadati</taxon>
        <taxon>Pseudomonadota</taxon>
        <taxon>Gammaproteobacteria</taxon>
        <taxon>Legionellales</taxon>
        <taxon>Legionellaceae</taxon>
        <taxon>Legionella</taxon>
    </lineage>
</organism>
<dbReference type="SUPFAM" id="SSF53901">
    <property type="entry name" value="Thiolase-like"/>
    <property type="match status" value="2"/>
</dbReference>
<dbReference type="GO" id="GO:0005829">
    <property type="term" value="C:cytosol"/>
    <property type="evidence" value="ECO:0007669"/>
    <property type="project" value="TreeGrafter"/>
</dbReference>
<feature type="domain" description="Ketosynthase family 3 (KS3)" evidence="14">
    <location>
        <begin position="3"/>
        <end position="411"/>
    </location>
</feature>
<comment type="catalytic activity">
    <reaction evidence="11">
        <text>(9Z)-hexadecenoyl-[ACP] + malonyl-[ACP] + H(+) = 3-oxo-(11Z)-octadecenoyl-[ACP] + holo-[ACP] + CO2</text>
        <dbReference type="Rhea" id="RHEA:55040"/>
        <dbReference type="Rhea" id="RHEA-COMP:9623"/>
        <dbReference type="Rhea" id="RHEA-COMP:9685"/>
        <dbReference type="Rhea" id="RHEA-COMP:10800"/>
        <dbReference type="Rhea" id="RHEA-COMP:14074"/>
        <dbReference type="ChEBI" id="CHEBI:15378"/>
        <dbReference type="ChEBI" id="CHEBI:16526"/>
        <dbReference type="ChEBI" id="CHEBI:64479"/>
        <dbReference type="ChEBI" id="CHEBI:78449"/>
        <dbReference type="ChEBI" id="CHEBI:83989"/>
        <dbReference type="ChEBI" id="CHEBI:138538"/>
        <dbReference type="EC" id="2.3.1.179"/>
    </reaction>
</comment>